<feature type="transmembrane region" description="Helical" evidence="4">
    <location>
        <begin position="100"/>
        <end position="119"/>
    </location>
</feature>
<feature type="repeat" description="ANK" evidence="3">
    <location>
        <begin position="15"/>
        <end position="36"/>
    </location>
</feature>
<dbReference type="STRING" id="42251.A0A2T7A561"/>
<dbReference type="PANTHER" id="PTHR24198">
    <property type="entry name" value="ANKYRIN REPEAT AND PROTEIN KINASE DOMAIN-CONTAINING PROTEIN"/>
    <property type="match status" value="1"/>
</dbReference>
<comment type="caution">
    <text evidence="5">The sequence shown here is derived from an EMBL/GenBank/DDBJ whole genome shotgun (WGS) entry which is preliminary data.</text>
</comment>
<evidence type="ECO:0000256" key="3">
    <source>
        <dbReference type="PROSITE-ProRule" id="PRU00023"/>
    </source>
</evidence>
<gene>
    <name evidence="5" type="ORF">B9Z19DRAFT_966217</name>
</gene>
<dbReference type="PROSITE" id="PS50297">
    <property type="entry name" value="ANK_REP_REGION"/>
    <property type="match status" value="1"/>
</dbReference>
<name>A0A2T7A561_TUBBO</name>
<protein>
    <submittedName>
        <fullName evidence="5">Uncharacterized protein</fullName>
    </submittedName>
</protein>
<dbReference type="Pfam" id="PF12796">
    <property type="entry name" value="Ank_2"/>
    <property type="match status" value="1"/>
</dbReference>
<accession>A0A2T7A561</accession>
<sequence length="172" mass="18726">LLRVKPFDPDSSDENGHTPLLLAAQNGHEGAVKLLLVRSEVNPGLSNKNGQIALLLATKNGHQRIVEQLRDHSTAKYDINSYHSQTSPPALQPLLRLNPILRLAAVAAILIAILIAWHLRYCDSPPFFDHSSSLPMLLFRPGLSFLGNSGWPLPLTCAMLGCPAPDVTAEMI</sequence>
<proteinExistence type="predicted"/>
<dbReference type="Gene3D" id="1.25.40.20">
    <property type="entry name" value="Ankyrin repeat-containing domain"/>
    <property type="match status" value="1"/>
</dbReference>
<dbReference type="PANTHER" id="PTHR24198:SF165">
    <property type="entry name" value="ANKYRIN REPEAT-CONTAINING PROTEIN-RELATED"/>
    <property type="match status" value="1"/>
</dbReference>
<evidence type="ECO:0000313" key="6">
    <source>
        <dbReference type="Proteomes" id="UP000244722"/>
    </source>
</evidence>
<evidence type="ECO:0000256" key="2">
    <source>
        <dbReference type="ARBA" id="ARBA00023043"/>
    </source>
</evidence>
<keyword evidence="4" id="KW-0812">Transmembrane</keyword>
<dbReference type="InterPro" id="IPR002110">
    <property type="entry name" value="Ankyrin_rpt"/>
</dbReference>
<evidence type="ECO:0000313" key="5">
    <source>
        <dbReference type="EMBL" id="PUU82883.1"/>
    </source>
</evidence>
<dbReference type="AlphaFoldDB" id="A0A2T7A561"/>
<keyword evidence="2 3" id="KW-0040">ANK repeat</keyword>
<dbReference type="SMART" id="SM00248">
    <property type="entry name" value="ANK"/>
    <property type="match status" value="2"/>
</dbReference>
<keyword evidence="6" id="KW-1185">Reference proteome</keyword>
<dbReference type="OrthoDB" id="341259at2759"/>
<dbReference type="PROSITE" id="PS50088">
    <property type="entry name" value="ANK_REPEAT"/>
    <property type="match status" value="1"/>
</dbReference>
<evidence type="ECO:0000256" key="1">
    <source>
        <dbReference type="ARBA" id="ARBA00022737"/>
    </source>
</evidence>
<keyword evidence="4" id="KW-0472">Membrane</keyword>
<dbReference type="EMBL" id="NESQ01000020">
    <property type="protein sequence ID" value="PUU82883.1"/>
    <property type="molecule type" value="Genomic_DNA"/>
</dbReference>
<dbReference type="SUPFAM" id="SSF48403">
    <property type="entry name" value="Ankyrin repeat"/>
    <property type="match status" value="1"/>
</dbReference>
<keyword evidence="4" id="KW-1133">Transmembrane helix</keyword>
<feature type="non-terminal residue" evidence="5">
    <location>
        <position position="1"/>
    </location>
</feature>
<organism evidence="5 6">
    <name type="scientific">Tuber borchii</name>
    <name type="common">White truffle</name>
    <dbReference type="NCBI Taxonomy" id="42251"/>
    <lineage>
        <taxon>Eukaryota</taxon>
        <taxon>Fungi</taxon>
        <taxon>Dikarya</taxon>
        <taxon>Ascomycota</taxon>
        <taxon>Pezizomycotina</taxon>
        <taxon>Pezizomycetes</taxon>
        <taxon>Pezizales</taxon>
        <taxon>Tuberaceae</taxon>
        <taxon>Tuber</taxon>
    </lineage>
</organism>
<dbReference type="Proteomes" id="UP000244722">
    <property type="component" value="Unassembled WGS sequence"/>
</dbReference>
<evidence type="ECO:0000256" key="4">
    <source>
        <dbReference type="SAM" id="Phobius"/>
    </source>
</evidence>
<reference evidence="5 6" key="1">
    <citation type="submission" date="2017-04" db="EMBL/GenBank/DDBJ databases">
        <title>Draft genome sequence of Tuber borchii Vittad., a whitish edible truffle.</title>
        <authorList>
            <consortium name="DOE Joint Genome Institute"/>
            <person name="Murat C."/>
            <person name="Kuo A."/>
            <person name="Barry K.W."/>
            <person name="Clum A."/>
            <person name="Dockter R.B."/>
            <person name="Fauchery L."/>
            <person name="Iotti M."/>
            <person name="Kohler A."/>
            <person name="Labutti K."/>
            <person name="Lindquist E.A."/>
            <person name="Lipzen A."/>
            <person name="Ohm R.A."/>
            <person name="Wang M."/>
            <person name="Grigoriev I.V."/>
            <person name="Zambonelli A."/>
            <person name="Martin F.M."/>
        </authorList>
    </citation>
    <scope>NUCLEOTIDE SEQUENCE [LARGE SCALE GENOMIC DNA]</scope>
    <source>
        <strain evidence="5 6">Tbo3840</strain>
    </source>
</reference>
<keyword evidence="1" id="KW-0677">Repeat</keyword>
<dbReference type="InterPro" id="IPR036770">
    <property type="entry name" value="Ankyrin_rpt-contain_sf"/>
</dbReference>